<reference evidence="3 5" key="2">
    <citation type="submission" date="2018-08" db="EMBL/GenBank/DDBJ databases">
        <title>Recombination of ecologically and evolutionarily significant loci maintains genetic cohesion in the Pseudomonas syringae species complex.</title>
        <authorList>
            <person name="Dillon M."/>
            <person name="Thakur S."/>
            <person name="Almeida R.N.D."/>
            <person name="Weir B.S."/>
            <person name="Guttman D.S."/>
        </authorList>
    </citation>
    <scope>NUCLEOTIDE SEQUENCE [LARGE SCALE GENOMIC DNA]</scope>
    <source>
        <strain evidence="3 5">ICMP 13786</strain>
    </source>
</reference>
<evidence type="ECO:0000313" key="2">
    <source>
        <dbReference type="EMBL" id="PAB28089.1"/>
    </source>
</evidence>
<reference evidence="2 4" key="1">
    <citation type="submission" date="2017-05" db="EMBL/GenBank/DDBJ databases">
        <title>Comparative genomic of Pseudomonas savastanoi pathovars.</title>
        <authorList>
            <person name="Pintado A."/>
            <person name="Moreno-Perez A."/>
            <person name="Caballo-Ponce E."/>
            <person name="Murillo J."/>
            <person name="Bardaji L."/>
            <person name="Cerboneschi M."/>
            <person name="Rodriguez-Palenzuela P."/>
            <person name="Ramos C."/>
            <person name="Tegli S."/>
        </authorList>
    </citation>
    <scope>NUCLEOTIDE SEQUENCE [LARGE SCALE GENOMIC DNA]</scope>
    <source>
        <strain evidence="2 4">ESC 23</strain>
    </source>
</reference>
<name>A0A0N8SCD8_PSESS</name>
<evidence type="ECO:0000313" key="4">
    <source>
        <dbReference type="Proteomes" id="UP000216306"/>
    </source>
</evidence>
<dbReference type="AlphaFoldDB" id="A0A0N8SCD8"/>
<evidence type="ECO:0000313" key="5">
    <source>
        <dbReference type="Proteomes" id="UP000268636"/>
    </source>
</evidence>
<gene>
    <name evidence="3" type="ORF">ALP42_04433</name>
    <name evidence="2" type="ORF">CC205_22010</name>
</gene>
<organism evidence="2 4">
    <name type="scientific">Pseudomonas savastanoi pv. nerii</name>
    <dbReference type="NCBI Taxonomy" id="360921"/>
    <lineage>
        <taxon>Bacteria</taxon>
        <taxon>Pseudomonadati</taxon>
        <taxon>Pseudomonadota</taxon>
        <taxon>Gammaproteobacteria</taxon>
        <taxon>Pseudomonadales</taxon>
        <taxon>Pseudomonadaceae</taxon>
        <taxon>Pseudomonas</taxon>
    </lineage>
</organism>
<sequence>MILQGWSGADEAASRTHLRSGGCHILLQTGAVHVIAALEQDLVAEVNRMTDGKGARMAFDQVGGPEVANILRALSYLGIFFQYGALETADLSIPVMELLSKVIEHS</sequence>
<dbReference type="EMBL" id="NIAY01000121">
    <property type="protein sequence ID" value="PAB28089.1"/>
    <property type="molecule type" value="Genomic_DNA"/>
</dbReference>
<protein>
    <submittedName>
        <fullName evidence="2 3">Alcohol dehydrogenase</fullName>
    </submittedName>
</protein>
<dbReference type="InterPro" id="IPR013149">
    <property type="entry name" value="ADH-like_C"/>
</dbReference>
<dbReference type="Gene3D" id="3.40.50.720">
    <property type="entry name" value="NAD(P)-binding Rossmann-like Domain"/>
    <property type="match status" value="1"/>
</dbReference>
<dbReference type="EMBL" id="RBTN01000160">
    <property type="protein sequence ID" value="RMT76033.1"/>
    <property type="molecule type" value="Genomic_DNA"/>
</dbReference>
<comment type="caution">
    <text evidence="2">The sequence shown here is derived from an EMBL/GenBank/DDBJ whole genome shotgun (WGS) entry which is preliminary data.</text>
</comment>
<proteinExistence type="predicted"/>
<dbReference type="RefSeq" id="WP_005733766.1">
    <property type="nucleotide sequence ID" value="NZ_LIHX01000003.1"/>
</dbReference>
<evidence type="ECO:0000313" key="3">
    <source>
        <dbReference type="EMBL" id="RMT76033.1"/>
    </source>
</evidence>
<dbReference type="Proteomes" id="UP000216306">
    <property type="component" value="Unassembled WGS sequence"/>
</dbReference>
<dbReference type="Proteomes" id="UP000268636">
    <property type="component" value="Unassembled WGS sequence"/>
</dbReference>
<evidence type="ECO:0000259" key="1">
    <source>
        <dbReference type="Pfam" id="PF00107"/>
    </source>
</evidence>
<dbReference type="SUPFAM" id="SSF51735">
    <property type="entry name" value="NAD(P)-binding Rossmann-fold domains"/>
    <property type="match status" value="1"/>
</dbReference>
<dbReference type="InterPro" id="IPR036291">
    <property type="entry name" value="NAD(P)-bd_dom_sf"/>
</dbReference>
<feature type="domain" description="Alcohol dehydrogenase-like C-terminal" evidence="1">
    <location>
        <begin position="24"/>
        <end position="101"/>
    </location>
</feature>
<accession>A0A0N8SCD8</accession>
<dbReference type="Pfam" id="PF00107">
    <property type="entry name" value="ADH_zinc_N"/>
    <property type="match status" value="1"/>
</dbReference>